<reference evidence="3" key="2">
    <citation type="journal article" date="2018" name="Plant J.">
        <title>The Sorghum bicolor reference genome: improved assembly, gene annotations, a transcriptome atlas, and signatures of genome organization.</title>
        <authorList>
            <person name="McCormick R.F."/>
            <person name="Truong S.K."/>
            <person name="Sreedasyam A."/>
            <person name="Jenkins J."/>
            <person name="Shu S."/>
            <person name="Sims D."/>
            <person name="Kennedy M."/>
            <person name="Amirebrahimi M."/>
            <person name="Weers B.D."/>
            <person name="McKinley B."/>
            <person name="Mattison A."/>
            <person name="Morishige D.T."/>
            <person name="Grimwood J."/>
            <person name="Schmutz J."/>
            <person name="Mullet J.E."/>
        </authorList>
    </citation>
    <scope>NUCLEOTIDE SEQUENCE [LARGE SCALE GENOMIC DNA]</scope>
    <source>
        <strain evidence="3">cv. BTx623</strain>
    </source>
</reference>
<feature type="signal peptide" evidence="1">
    <location>
        <begin position="1"/>
        <end position="31"/>
    </location>
</feature>
<dbReference type="OMA" id="NDERCTH"/>
<dbReference type="FunCoup" id="A0A1B6PFW5">
    <property type="interactions" value="301"/>
</dbReference>
<sequence length="87" mass="9504">MALLKSNDTRALFLAAIVVMAMVLTPCPAHGANDEKCEHMPGCTISKCRDRCKQWGYGNPVINCWNTPPDTVLDTCCCFSNAARKLA</sequence>
<keyword evidence="3" id="KW-1185">Reference proteome</keyword>
<organism evidence="2 3">
    <name type="scientific">Sorghum bicolor</name>
    <name type="common">Sorghum</name>
    <name type="synonym">Sorghum vulgare</name>
    <dbReference type="NCBI Taxonomy" id="4558"/>
    <lineage>
        <taxon>Eukaryota</taxon>
        <taxon>Viridiplantae</taxon>
        <taxon>Streptophyta</taxon>
        <taxon>Embryophyta</taxon>
        <taxon>Tracheophyta</taxon>
        <taxon>Spermatophyta</taxon>
        <taxon>Magnoliopsida</taxon>
        <taxon>Liliopsida</taxon>
        <taxon>Poales</taxon>
        <taxon>Poaceae</taxon>
        <taxon>PACMAD clade</taxon>
        <taxon>Panicoideae</taxon>
        <taxon>Andropogonodae</taxon>
        <taxon>Andropogoneae</taxon>
        <taxon>Sorghinae</taxon>
        <taxon>Sorghum</taxon>
    </lineage>
</organism>
<keyword evidence="1" id="KW-0732">Signal</keyword>
<accession>A0A1B6PFW5</accession>
<evidence type="ECO:0000256" key="1">
    <source>
        <dbReference type="SAM" id="SignalP"/>
    </source>
</evidence>
<dbReference type="AlphaFoldDB" id="A0A1B6PFW5"/>
<evidence type="ECO:0008006" key="4">
    <source>
        <dbReference type="Google" id="ProtNLM"/>
    </source>
</evidence>
<dbReference type="Proteomes" id="UP000000768">
    <property type="component" value="Chromosome 7"/>
</dbReference>
<dbReference type="EMBL" id="CM000766">
    <property type="protein sequence ID" value="KXG24475.1"/>
    <property type="molecule type" value="Genomic_DNA"/>
</dbReference>
<proteinExistence type="predicted"/>
<dbReference type="OrthoDB" id="691834at2759"/>
<name>A0A1B6PFW5_SORBI</name>
<feature type="chain" id="PRO_5008588941" description="Knottin scorpion toxin-like domain-containing protein" evidence="1">
    <location>
        <begin position="32"/>
        <end position="87"/>
    </location>
</feature>
<gene>
    <name evidence="2" type="ORF">SORBI_3007G047000</name>
</gene>
<protein>
    <recommendedName>
        <fullName evidence="4">Knottin scorpion toxin-like domain-containing protein</fullName>
    </recommendedName>
</protein>
<evidence type="ECO:0000313" key="3">
    <source>
        <dbReference type="Proteomes" id="UP000000768"/>
    </source>
</evidence>
<evidence type="ECO:0000313" key="2">
    <source>
        <dbReference type="EMBL" id="KXG24475.1"/>
    </source>
</evidence>
<reference evidence="2 3" key="1">
    <citation type="journal article" date="2009" name="Nature">
        <title>The Sorghum bicolor genome and the diversification of grasses.</title>
        <authorList>
            <person name="Paterson A.H."/>
            <person name="Bowers J.E."/>
            <person name="Bruggmann R."/>
            <person name="Dubchak I."/>
            <person name="Grimwood J."/>
            <person name="Gundlach H."/>
            <person name="Haberer G."/>
            <person name="Hellsten U."/>
            <person name="Mitros T."/>
            <person name="Poliakov A."/>
            <person name="Schmutz J."/>
            <person name="Spannagl M."/>
            <person name="Tang H."/>
            <person name="Wang X."/>
            <person name="Wicker T."/>
            <person name="Bharti A.K."/>
            <person name="Chapman J."/>
            <person name="Feltus F.A."/>
            <person name="Gowik U."/>
            <person name="Grigoriev I.V."/>
            <person name="Lyons E."/>
            <person name="Maher C.A."/>
            <person name="Martis M."/>
            <person name="Narechania A."/>
            <person name="Otillar R.P."/>
            <person name="Penning B.W."/>
            <person name="Salamov A.A."/>
            <person name="Wang Y."/>
            <person name="Zhang L."/>
            <person name="Carpita N.C."/>
            <person name="Freeling M."/>
            <person name="Gingle A.R."/>
            <person name="Hash C.T."/>
            <person name="Keller B."/>
            <person name="Klein P."/>
            <person name="Kresovich S."/>
            <person name="McCann M.C."/>
            <person name="Ming R."/>
            <person name="Peterson D.G."/>
            <person name="Mehboob-ur-Rahman"/>
            <person name="Ware D."/>
            <person name="Westhoff P."/>
            <person name="Mayer K.F."/>
            <person name="Messing J."/>
            <person name="Rokhsar D.S."/>
        </authorList>
    </citation>
    <scope>NUCLEOTIDE SEQUENCE [LARGE SCALE GENOMIC DNA]</scope>
    <source>
        <strain evidence="3">cv. BTx623</strain>
    </source>
</reference>
<dbReference type="InParanoid" id="A0A1B6PFW5"/>
<dbReference type="Gramene" id="KXG24475">
    <property type="protein sequence ID" value="KXG24475"/>
    <property type="gene ID" value="SORBI_3007G047000"/>
</dbReference>